<dbReference type="Proteomes" id="UP001303647">
    <property type="component" value="Unassembled WGS sequence"/>
</dbReference>
<organism evidence="12 13">
    <name type="scientific">Corynascus novoguineensis</name>
    <dbReference type="NCBI Taxonomy" id="1126955"/>
    <lineage>
        <taxon>Eukaryota</taxon>
        <taxon>Fungi</taxon>
        <taxon>Dikarya</taxon>
        <taxon>Ascomycota</taxon>
        <taxon>Pezizomycotina</taxon>
        <taxon>Sordariomycetes</taxon>
        <taxon>Sordariomycetidae</taxon>
        <taxon>Sordariales</taxon>
        <taxon>Chaetomiaceae</taxon>
        <taxon>Corynascus</taxon>
    </lineage>
</organism>
<evidence type="ECO:0000256" key="5">
    <source>
        <dbReference type="ARBA" id="ARBA00022679"/>
    </source>
</evidence>
<dbReference type="InterPro" id="IPR029064">
    <property type="entry name" value="Ribosomal_eL30-like_sf"/>
</dbReference>
<sequence length="602" mass="64900">MSLSLAYRAARPSLLSNYTSRLSHAAALPIRHASLSAINKGLVRSEQARPQGARADKLDDLAAGGKRMTYAERREARKQLAEERPAFKIRKGKKDITQYPDEPKAKSRRARFYDPESSFGKKSLVYQLKTGKLRDELRTLQENDHIDHSSESPFERTGPRPDLRPPPRRTVRKLARTRNNSTKRDEDTGDVADFVAALSRSADSSRDTPRSDVALRRDASSTRRNDTFGRGRDAAPRRDRDADRDDAAPRPPPAQKTAAVEPPLSITYTTAASQFLYGKSVVEAALRSARRQLYKLYIYGGANRQNRGDEALIRKLAERKGVPVAVLDGESGLRLLNKMSLSRPHNGFVLEASPLPQPPVTALGAIPDDYAGNPRYGVTLGHQSAEEIAVNGTPATLPAPASSPSHRPLVLVLDRVVDPGNLGAILRTAAFLGAAAVGITRRGSAGLTPVALKASAGAAESLPLFSVGSLPEFVALSRDSGWSVYAAVARDSASAGKRQQAGRHVDLHDVEEADPLRREPCVLLVGNEGEGLDRMIVKKADYEVNIPNMSAPGSGVDSLNVGVAVALLCSAFLKGATKEMEGFGIGLAQGAGEGTRAKEILW</sequence>
<protein>
    <recommendedName>
        <fullName evidence="9">rRNA methyltransferase 1, mitochondrial</fullName>
    </recommendedName>
</protein>
<dbReference type="InterPro" id="IPR029028">
    <property type="entry name" value="Alpha/beta_knot_MTases"/>
</dbReference>
<dbReference type="SMART" id="SM00967">
    <property type="entry name" value="SpoU_sub_bind"/>
    <property type="match status" value="1"/>
</dbReference>
<evidence type="ECO:0000256" key="4">
    <source>
        <dbReference type="ARBA" id="ARBA00022603"/>
    </source>
</evidence>
<keyword evidence="13" id="KW-1185">Reference proteome</keyword>
<comment type="similarity">
    <text evidence="2">Belongs to the class IV-like SAM-binding methyltransferase superfamily. RNA methyltransferase TrmH family.</text>
</comment>
<feature type="region of interest" description="Disordered" evidence="10">
    <location>
        <begin position="92"/>
        <end position="114"/>
    </location>
</feature>
<keyword evidence="4" id="KW-0489">Methyltransferase</keyword>
<feature type="domain" description="RNA 2-O ribose methyltransferase substrate binding" evidence="11">
    <location>
        <begin position="275"/>
        <end position="358"/>
    </location>
</feature>
<evidence type="ECO:0000313" key="13">
    <source>
        <dbReference type="Proteomes" id="UP001303647"/>
    </source>
</evidence>
<keyword evidence="3" id="KW-0698">rRNA processing</keyword>
<evidence type="ECO:0000256" key="8">
    <source>
        <dbReference type="ARBA" id="ARBA00023128"/>
    </source>
</evidence>
<dbReference type="CDD" id="cd18105">
    <property type="entry name" value="SpoU-like_MRM1"/>
    <property type="match status" value="1"/>
</dbReference>
<feature type="region of interest" description="Disordered" evidence="10">
    <location>
        <begin position="200"/>
        <end position="262"/>
    </location>
</feature>
<dbReference type="FunFam" id="3.30.1330.30:FF:000035">
    <property type="entry name" value="TrmH family RNA methyltransferase"/>
    <property type="match status" value="1"/>
</dbReference>
<proteinExistence type="inferred from homology"/>
<dbReference type="InterPro" id="IPR047182">
    <property type="entry name" value="MRM1"/>
</dbReference>
<keyword evidence="6" id="KW-0949">S-adenosyl-L-methionine</keyword>
<comment type="caution">
    <text evidence="12">The sequence shown here is derived from an EMBL/GenBank/DDBJ whole genome shotgun (WGS) entry which is preliminary data.</text>
</comment>
<evidence type="ECO:0000256" key="9">
    <source>
        <dbReference type="ARBA" id="ARBA00034881"/>
    </source>
</evidence>
<dbReference type="Pfam" id="PF00588">
    <property type="entry name" value="SpoU_methylase"/>
    <property type="match status" value="1"/>
</dbReference>
<reference evidence="12" key="1">
    <citation type="journal article" date="2023" name="Mol. Phylogenet. Evol.">
        <title>Genome-scale phylogeny and comparative genomics of the fungal order Sordariales.</title>
        <authorList>
            <person name="Hensen N."/>
            <person name="Bonometti L."/>
            <person name="Westerberg I."/>
            <person name="Brannstrom I.O."/>
            <person name="Guillou S."/>
            <person name="Cros-Aarteil S."/>
            <person name="Calhoun S."/>
            <person name="Haridas S."/>
            <person name="Kuo A."/>
            <person name="Mondo S."/>
            <person name="Pangilinan J."/>
            <person name="Riley R."/>
            <person name="LaButti K."/>
            <person name="Andreopoulos B."/>
            <person name="Lipzen A."/>
            <person name="Chen C."/>
            <person name="Yan M."/>
            <person name="Daum C."/>
            <person name="Ng V."/>
            <person name="Clum A."/>
            <person name="Steindorff A."/>
            <person name="Ohm R.A."/>
            <person name="Martin F."/>
            <person name="Silar P."/>
            <person name="Natvig D.O."/>
            <person name="Lalanne C."/>
            <person name="Gautier V."/>
            <person name="Ament-Velasquez S.L."/>
            <person name="Kruys A."/>
            <person name="Hutchinson M.I."/>
            <person name="Powell A.J."/>
            <person name="Barry K."/>
            <person name="Miller A.N."/>
            <person name="Grigoriev I.V."/>
            <person name="Debuchy R."/>
            <person name="Gladieux P."/>
            <person name="Hiltunen Thoren M."/>
            <person name="Johannesson H."/>
        </authorList>
    </citation>
    <scope>NUCLEOTIDE SEQUENCE</scope>
    <source>
        <strain evidence="12">CBS 359.72</strain>
    </source>
</reference>
<evidence type="ECO:0000259" key="11">
    <source>
        <dbReference type="SMART" id="SM00967"/>
    </source>
</evidence>
<feature type="compositionally biased region" description="Basic and acidic residues" evidence="10">
    <location>
        <begin position="140"/>
        <end position="165"/>
    </location>
</feature>
<evidence type="ECO:0000256" key="7">
    <source>
        <dbReference type="ARBA" id="ARBA00022946"/>
    </source>
</evidence>
<evidence type="ECO:0000256" key="10">
    <source>
        <dbReference type="SAM" id="MobiDB-lite"/>
    </source>
</evidence>
<comment type="subcellular location">
    <subcellularLocation>
        <location evidence="1">Mitochondrion</location>
    </subcellularLocation>
</comment>
<dbReference type="AlphaFoldDB" id="A0AAN7CND5"/>
<feature type="compositionally biased region" description="Basic residues" evidence="10">
    <location>
        <begin position="166"/>
        <end position="176"/>
    </location>
</feature>
<name>A0AAN7CND5_9PEZI</name>
<dbReference type="Gene3D" id="3.40.1280.10">
    <property type="match status" value="1"/>
</dbReference>
<evidence type="ECO:0000256" key="3">
    <source>
        <dbReference type="ARBA" id="ARBA00022552"/>
    </source>
</evidence>
<evidence type="ECO:0000313" key="12">
    <source>
        <dbReference type="EMBL" id="KAK4245265.1"/>
    </source>
</evidence>
<dbReference type="GO" id="GO:0005739">
    <property type="term" value="C:mitochondrion"/>
    <property type="evidence" value="ECO:0007669"/>
    <property type="project" value="UniProtKB-SubCell"/>
</dbReference>
<feature type="compositionally biased region" description="Basic and acidic residues" evidence="10">
    <location>
        <begin position="203"/>
        <end position="248"/>
    </location>
</feature>
<dbReference type="InterPro" id="IPR013123">
    <property type="entry name" value="SpoU_subst-bd"/>
</dbReference>
<dbReference type="Pfam" id="PF08032">
    <property type="entry name" value="SpoU_sub_bind"/>
    <property type="match status" value="1"/>
</dbReference>
<dbReference type="InterPro" id="IPR001537">
    <property type="entry name" value="SpoU_MeTrfase"/>
</dbReference>
<evidence type="ECO:0000256" key="2">
    <source>
        <dbReference type="ARBA" id="ARBA00007228"/>
    </source>
</evidence>
<dbReference type="PANTHER" id="PTHR46103">
    <property type="entry name" value="RRNA METHYLTRANSFERASE 1, MITOCHONDRIAL"/>
    <property type="match status" value="1"/>
</dbReference>
<dbReference type="InterPro" id="IPR029026">
    <property type="entry name" value="tRNA_m1G_MTases_N"/>
</dbReference>
<keyword evidence="5" id="KW-0808">Transferase</keyword>
<keyword evidence="7" id="KW-0809">Transit peptide</keyword>
<accession>A0AAN7CND5</accession>
<reference evidence="12" key="2">
    <citation type="submission" date="2023-05" db="EMBL/GenBank/DDBJ databases">
        <authorList>
            <consortium name="Lawrence Berkeley National Laboratory"/>
            <person name="Steindorff A."/>
            <person name="Hensen N."/>
            <person name="Bonometti L."/>
            <person name="Westerberg I."/>
            <person name="Brannstrom I.O."/>
            <person name="Guillou S."/>
            <person name="Cros-Aarteil S."/>
            <person name="Calhoun S."/>
            <person name="Haridas S."/>
            <person name="Kuo A."/>
            <person name="Mondo S."/>
            <person name="Pangilinan J."/>
            <person name="Riley R."/>
            <person name="Labutti K."/>
            <person name="Andreopoulos B."/>
            <person name="Lipzen A."/>
            <person name="Chen C."/>
            <person name="Yanf M."/>
            <person name="Daum C."/>
            <person name="Ng V."/>
            <person name="Clum A."/>
            <person name="Ohm R."/>
            <person name="Martin F."/>
            <person name="Silar P."/>
            <person name="Natvig D."/>
            <person name="Lalanne C."/>
            <person name="Gautier V."/>
            <person name="Ament-Velasquez S.L."/>
            <person name="Kruys A."/>
            <person name="Hutchinson M.I."/>
            <person name="Powell A.J."/>
            <person name="Barry K."/>
            <person name="Miller A.N."/>
            <person name="Grigoriev I.V."/>
            <person name="Debuchy R."/>
            <person name="Gladieux P."/>
            <person name="Thoren M.H."/>
            <person name="Johannesson H."/>
        </authorList>
    </citation>
    <scope>NUCLEOTIDE SEQUENCE</scope>
    <source>
        <strain evidence="12">CBS 359.72</strain>
    </source>
</reference>
<evidence type="ECO:0000256" key="1">
    <source>
        <dbReference type="ARBA" id="ARBA00004173"/>
    </source>
</evidence>
<dbReference type="PANTHER" id="PTHR46103:SF1">
    <property type="entry name" value="RRNA METHYLTRANSFERASE 1, MITOCHONDRIAL"/>
    <property type="match status" value="1"/>
</dbReference>
<dbReference type="GO" id="GO:0003723">
    <property type="term" value="F:RNA binding"/>
    <property type="evidence" value="ECO:0007669"/>
    <property type="project" value="InterPro"/>
</dbReference>
<keyword evidence="8" id="KW-0496">Mitochondrion</keyword>
<dbReference type="Gene3D" id="3.30.1330.30">
    <property type="match status" value="1"/>
</dbReference>
<dbReference type="InterPro" id="IPR047261">
    <property type="entry name" value="MRM1_MeTrfase_dom"/>
</dbReference>
<gene>
    <name evidence="12" type="ORF">C7999DRAFT_43192</name>
</gene>
<dbReference type="SUPFAM" id="SSF75217">
    <property type="entry name" value="alpha/beta knot"/>
    <property type="match status" value="1"/>
</dbReference>
<dbReference type="GO" id="GO:0016435">
    <property type="term" value="F:rRNA (guanine) methyltransferase activity"/>
    <property type="evidence" value="ECO:0007669"/>
    <property type="project" value="TreeGrafter"/>
</dbReference>
<dbReference type="SUPFAM" id="SSF55315">
    <property type="entry name" value="L30e-like"/>
    <property type="match status" value="1"/>
</dbReference>
<feature type="region of interest" description="Disordered" evidence="10">
    <location>
        <begin position="140"/>
        <end position="188"/>
    </location>
</feature>
<evidence type="ECO:0000256" key="6">
    <source>
        <dbReference type="ARBA" id="ARBA00022691"/>
    </source>
</evidence>
<dbReference type="EMBL" id="MU857706">
    <property type="protein sequence ID" value="KAK4245265.1"/>
    <property type="molecule type" value="Genomic_DNA"/>
</dbReference>